<dbReference type="AlphaFoldDB" id="A0A0E2PZ68"/>
<dbReference type="InterPro" id="IPR024185">
    <property type="entry name" value="FTHF_cligase-like_sf"/>
</dbReference>
<dbReference type="SUPFAM" id="SSF100950">
    <property type="entry name" value="NagB/RpiA/CoA transferase-like"/>
    <property type="match status" value="1"/>
</dbReference>
<dbReference type="GO" id="GO:0046872">
    <property type="term" value="F:metal ion binding"/>
    <property type="evidence" value="ECO:0007669"/>
    <property type="project" value="UniProtKB-KW"/>
</dbReference>
<dbReference type="Gene3D" id="3.40.50.10420">
    <property type="entry name" value="NagB/RpiA/CoA transferase-like"/>
    <property type="match status" value="1"/>
</dbReference>
<dbReference type="EMBL" id="AZJT01000069">
    <property type="protein sequence ID" value="ETW88081.1"/>
    <property type="molecule type" value="Genomic_DNA"/>
</dbReference>
<dbReference type="RefSeq" id="WP_084829129.1">
    <property type="nucleotide sequence ID" value="NZ_CM002372.1"/>
</dbReference>
<comment type="caution">
    <text evidence="6">The sequence shown here is derived from an EMBL/GenBank/DDBJ whole genome shotgun (WGS) entry which is preliminary data.</text>
</comment>
<dbReference type="InterPro" id="IPR037171">
    <property type="entry name" value="NagB/RpiA_transferase-like"/>
</dbReference>
<name>A0A0E2PZ68_STRTR</name>
<dbReference type="Proteomes" id="UP000024559">
    <property type="component" value="Chromosome"/>
</dbReference>
<gene>
    <name evidence="6" type="ORF">X841_10330</name>
</gene>
<evidence type="ECO:0000256" key="1">
    <source>
        <dbReference type="ARBA" id="ARBA00010638"/>
    </source>
</evidence>
<keyword evidence="6" id="KW-0436">Ligase</keyword>
<sequence length="175" mass="19858">MKNKLRKTVLSQLTSQEPETKAEIDKNFLEKLIALPAYKDAQVIATYLAFPHEYDTSLLIKQALKDGKRLLIPKTYKQGRMIFVDYDPDNLVATSFGLMEPASDLAVEKSEIDLIHVPGVVFNAEGYRIGYGAGYYDRYLSDFEGETVSTVYPCQEMDFIPYSHDIAVREVITCK</sequence>
<feature type="binding site" evidence="4">
    <location>
        <begin position="128"/>
        <end position="136"/>
    </location>
    <ligand>
        <name>ATP</name>
        <dbReference type="ChEBI" id="CHEBI:30616"/>
    </ligand>
</feature>
<dbReference type="GO" id="GO:0009396">
    <property type="term" value="P:folic acid-containing compound biosynthetic process"/>
    <property type="evidence" value="ECO:0007669"/>
    <property type="project" value="TreeGrafter"/>
</dbReference>
<protein>
    <recommendedName>
        <fullName evidence="5">5-formyltetrahydrofolate cyclo-ligase</fullName>
        <ecNumber evidence="5">6.3.3.2</ecNumber>
    </recommendedName>
</protein>
<keyword evidence="5" id="KW-0479">Metal-binding</keyword>
<dbReference type="PANTHER" id="PTHR23407">
    <property type="entry name" value="ATPASE INHIBITOR/5-FORMYLTETRAHYDROFOLATE CYCLO-LIGASE"/>
    <property type="match status" value="1"/>
</dbReference>
<dbReference type="HOGENOM" id="CLU_066245_2_2_9"/>
<comment type="cofactor">
    <cofactor evidence="5">
        <name>Mg(2+)</name>
        <dbReference type="ChEBI" id="CHEBI:18420"/>
    </cofactor>
</comment>
<dbReference type="GO" id="GO:0005524">
    <property type="term" value="F:ATP binding"/>
    <property type="evidence" value="ECO:0007669"/>
    <property type="project" value="UniProtKB-KW"/>
</dbReference>
<dbReference type="GO" id="GO:0035999">
    <property type="term" value="P:tetrahydrofolate interconversion"/>
    <property type="evidence" value="ECO:0007669"/>
    <property type="project" value="TreeGrafter"/>
</dbReference>
<comment type="similarity">
    <text evidence="1 5">Belongs to the 5-formyltetrahydrofolate cyclo-ligase family.</text>
</comment>
<dbReference type="NCBIfam" id="TIGR02727">
    <property type="entry name" value="MTHFS_bact"/>
    <property type="match status" value="1"/>
</dbReference>
<keyword evidence="2 4" id="KW-0547">Nucleotide-binding</keyword>
<evidence type="ECO:0000313" key="6">
    <source>
        <dbReference type="EMBL" id="ETW88081.1"/>
    </source>
</evidence>
<evidence type="ECO:0000256" key="4">
    <source>
        <dbReference type="PIRSR" id="PIRSR006806-1"/>
    </source>
</evidence>
<evidence type="ECO:0000313" key="7">
    <source>
        <dbReference type="Proteomes" id="UP000024559"/>
    </source>
</evidence>
<reference evidence="7" key="1">
    <citation type="submission" date="2013-12" db="EMBL/GenBank/DDBJ databases">
        <title>Genome sequences of Streptococcus thermophilus strains MTH17CL396 and M17PTZA496 isolated from Fontina cheese in Valle d'Aosta region (Italy).</title>
        <authorList>
            <person name="Treu L."/>
            <person name="Giacomini A."/>
            <person name="Corich V."/>
            <person name="Vendramin V."/>
            <person name="Bovo B."/>
        </authorList>
    </citation>
    <scope>NUCLEOTIDE SEQUENCE [LARGE SCALE GENOMIC DNA]</scope>
    <source>
        <strain evidence="7">M17PTZA496</strain>
    </source>
</reference>
<dbReference type="Pfam" id="PF01812">
    <property type="entry name" value="5-FTHF_cyc-lig"/>
    <property type="match status" value="1"/>
</dbReference>
<proteinExistence type="inferred from homology"/>
<dbReference type="PIRSF" id="PIRSF006806">
    <property type="entry name" value="FTHF_cligase"/>
    <property type="match status" value="1"/>
</dbReference>
<comment type="catalytic activity">
    <reaction evidence="5">
        <text>(6S)-5-formyl-5,6,7,8-tetrahydrofolate + ATP = (6R)-5,10-methenyltetrahydrofolate + ADP + phosphate</text>
        <dbReference type="Rhea" id="RHEA:10488"/>
        <dbReference type="ChEBI" id="CHEBI:30616"/>
        <dbReference type="ChEBI" id="CHEBI:43474"/>
        <dbReference type="ChEBI" id="CHEBI:57455"/>
        <dbReference type="ChEBI" id="CHEBI:57457"/>
        <dbReference type="ChEBI" id="CHEBI:456216"/>
        <dbReference type="EC" id="6.3.3.2"/>
    </reaction>
</comment>
<evidence type="ECO:0000256" key="3">
    <source>
        <dbReference type="ARBA" id="ARBA00022840"/>
    </source>
</evidence>
<dbReference type="GO" id="GO:0030272">
    <property type="term" value="F:5-formyltetrahydrofolate cyclo-ligase activity"/>
    <property type="evidence" value="ECO:0007669"/>
    <property type="project" value="UniProtKB-EC"/>
</dbReference>
<feature type="binding site" evidence="4">
    <location>
        <begin position="2"/>
        <end position="6"/>
    </location>
    <ligand>
        <name>ATP</name>
        <dbReference type="ChEBI" id="CHEBI:30616"/>
    </ligand>
</feature>
<dbReference type="PANTHER" id="PTHR23407:SF1">
    <property type="entry name" value="5-FORMYLTETRAHYDROFOLATE CYCLO-LIGASE"/>
    <property type="match status" value="1"/>
</dbReference>
<dbReference type="PATRIC" id="fig|1433289.7.peg.2145"/>
<keyword evidence="3 4" id="KW-0067">ATP-binding</keyword>
<feature type="binding site" evidence="4">
    <location>
        <position position="53"/>
    </location>
    <ligand>
        <name>substrate</name>
    </ligand>
</feature>
<dbReference type="EC" id="6.3.3.2" evidence="5"/>
<dbReference type="InterPro" id="IPR002698">
    <property type="entry name" value="FTHF_cligase"/>
</dbReference>
<organism evidence="6 7">
    <name type="scientific">Streptococcus thermophilus M17PTZA496</name>
    <dbReference type="NCBI Taxonomy" id="1433289"/>
    <lineage>
        <taxon>Bacteria</taxon>
        <taxon>Bacillati</taxon>
        <taxon>Bacillota</taxon>
        <taxon>Bacilli</taxon>
        <taxon>Lactobacillales</taxon>
        <taxon>Streptococcaceae</taxon>
        <taxon>Streptococcus</taxon>
    </lineage>
</organism>
<evidence type="ECO:0000256" key="5">
    <source>
        <dbReference type="RuleBase" id="RU361279"/>
    </source>
</evidence>
<evidence type="ECO:0000256" key="2">
    <source>
        <dbReference type="ARBA" id="ARBA00022741"/>
    </source>
</evidence>
<feature type="binding site" evidence="4">
    <location>
        <position position="48"/>
    </location>
    <ligand>
        <name>substrate</name>
    </ligand>
</feature>
<accession>A0A0E2PZ68</accession>
<keyword evidence="5" id="KW-0460">Magnesium</keyword>